<evidence type="ECO:0000256" key="2">
    <source>
        <dbReference type="SAM" id="Phobius"/>
    </source>
</evidence>
<keyword evidence="4" id="KW-1185">Reference proteome</keyword>
<evidence type="ECO:0000313" key="4">
    <source>
        <dbReference type="Proteomes" id="UP000011626"/>
    </source>
</evidence>
<dbReference type="OrthoDB" id="386505at2157"/>
<feature type="region of interest" description="Disordered" evidence="1">
    <location>
        <begin position="85"/>
        <end position="138"/>
    </location>
</feature>
<evidence type="ECO:0000256" key="1">
    <source>
        <dbReference type="SAM" id="MobiDB-lite"/>
    </source>
</evidence>
<feature type="region of interest" description="Disordered" evidence="1">
    <location>
        <begin position="30"/>
        <end position="68"/>
    </location>
</feature>
<dbReference type="EMBL" id="AOIU01000048">
    <property type="protein sequence ID" value="ELZ19913.1"/>
    <property type="molecule type" value="Genomic_DNA"/>
</dbReference>
<dbReference type="Proteomes" id="UP000011626">
    <property type="component" value="Unassembled WGS sequence"/>
</dbReference>
<name>M0CB95_9EURY</name>
<sequence length="138" mass="14392">MTDGARYVVAELVREPVKDAVREALEAEAVAVRSDEGDASAPSLDRATENSEPDDRDGDDSGGSKIGPVLAGVAAVAGAAYLLRKRRSDTEQSTWSEFENEGDDHGRTDHGRTEHVPGEPNAGAAAADESTASPASDE</sequence>
<reference evidence="3 4" key="1">
    <citation type="journal article" date="2014" name="PLoS Genet.">
        <title>Phylogenetically driven sequencing of extremely halophilic archaea reveals strategies for static and dynamic osmo-response.</title>
        <authorList>
            <person name="Becker E.A."/>
            <person name="Seitzer P.M."/>
            <person name="Tritt A."/>
            <person name="Larsen D."/>
            <person name="Krusor M."/>
            <person name="Yao A.I."/>
            <person name="Wu D."/>
            <person name="Madern D."/>
            <person name="Eisen J.A."/>
            <person name="Darling A.E."/>
            <person name="Facciotti M.T."/>
        </authorList>
    </citation>
    <scope>NUCLEOTIDE SEQUENCE [LARGE SCALE GENOMIC DNA]</scope>
    <source>
        <strain evidence="3 4">2-9-1</strain>
    </source>
</reference>
<dbReference type="RefSeq" id="WP_006885960.1">
    <property type="nucleotide sequence ID" value="NZ_AOIU01000048.1"/>
</dbReference>
<feature type="compositionally biased region" description="Basic and acidic residues" evidence="1">
    <location>
        <begin position="103"/>
        <end position="117"/>
    </location>
</feature>
<organism evidence="3 4">
    <name type="scientific">Halosimplex carlsbadense 2-9-1</name>
    <dbReference type="NCBI Taxonomy" id="797114"/>
    <lineage>
        <taxon>Archaea</taxon>
        <taxon>Methanobacteriati</taxon>
        <taxon>Methanobacteriota</taxon>
        <taxon>Stenosarchaea group</taxon>
        <taxon>Halobacteria</taxon>
        <taxon>Halobacteriales</taxon>
        <taxon>Haloarculaceae</taxon>
        <taxon>Halosimplex</taxon>
    </lineage>
</organism>
<protein>
    <submittedName>
        <fullName evidence="3">Uncharacterized protein</fullName>
    </submittedName>
</protein>
<comment type="caution">
    <text evidence="3">The sequence shown here is derived from an EMBL/GenBank/DDBJ whole genome shotgun (WGS) entry which is preliminary data.</text>
</comment>
<accession>M0CB95</accession>
<evidence type="ECO:0000313" key="3">
    <source>
        <dbReference type="EMBL" id="ELZ19913.1"/>
    </source>
</evidence>
<keyword evidence="2" id="KW-0812">Transmembrane</keyword>
<feature type="transmembrane region" description="Helical" evidence="2">
    <location>
        <begin position="66"/>
        <end position="83"/>
    </location>
</feature>
<proteinExistence type="predicted"/>
<dbReference type="AlphaFoldDB" id="M0CB95"/>
<gene>
    <name evidence="3" type="ORF">C475_21484</name>
</gene>
<feature type="compositionally biased region" description="Low complexity" evidence="1">
    <location>
        <begin position="122"/>
        <end position="138"/>
    </location>
</feature>
<keyword evidence="2" id="KW-1133">Transmembrane helix</keyword>
<feature type="compositionally biased region" description="Acidic residues" evidence="1">
    <location>
        <begin position="51"/>
        <end position="60"/>
    </location>
</feature>
<keyword evidence="2" id="KW-0472">Membrane</keyword>